<keyword evidence="1" id="KW-0560">Oxidoreductase</keyword>
<feature type="domain" description="NADP-dependent oxidoreductase" evidence="2">
    <location>
        <begin position="19"/>
        <end position="302"/>
    </location>
</feature>
<keyword evidence="4" id="KW-1185">Reference proteome</keyword>
<evidence type="ECO:0000313" key="3">
    <source>
        <dbReference type="EMBL" id="EME49363.1"/>
    </source>
</evidence>
<proteinExistence type="predicted"/>
<accession>N1Q291</accession>
<dbReference type="PANTHER" id="PTHR43364:SF4">
    <property type="entry name" value="NAD(P)-LINKED OXIDOREDUCTASE SUPERFAMILY PROTEIN"/>
    <property type="match status" value="1"/>
</dbReference>
<dbReference type="InterPro" id="IPR020471">
    <property type="entry name" value="AKR"/>
</dbReference>
<dbReference type="PRINTS" id="PR00069">
    <property type="entry name" value="ALDKETRDTASE"/>
</dbReference>
<dbReference type="InterPro" id="IPR023210">
    <property type="entry name" value="NADP_OxRdtase_dom"/>
</dbReference>
<dbReference type="OMA" id="ELYYFHG"/>
<dbReference type="HOGENOM" id="CLU_023205_1_1_1"/>
<dbReference type="GO" id="GO:0016491">
    <property type="term" value="F:oxidoreductase activity"/>
    <property type="evidence" value="ECO:0007669"/>
    <property type="project" value="UniProtKB-KW"/>
</dbReference>
<dbReference type="EMBL" id="KB446535">
    <property type="protein sequence ID" value="EME49363.1"/>
    <property type="molecule type" value="Genomic_DNA"/>
</dbReference>
<dbReference type="OrthoDB" id="2310150at2759"/>
<sequence>MVKLVAGLMGSSVATGSTKLSSTDQLRPFLSILHNHNITELDTARVYNSGKSEEDLGAIPEAKDDFTIATKAPGFSPGSLTIEGIIANCNASLAALKQDRIELYYFHGPDRQTPLEQSCRAIDQLHQEGKIKKFGLSNFNRAEVEEVHSTCAARGWLLPSVYQGGFNPLSRAAEEQLFPTLRKLNMSFYAFSPLGGGYFSKSTEELRVPPAGGRFDQMKHFKSMYVNDLSLELHDMLSSACAEEGVTLKAATLRYLAHHSALGSQDAIILGASSQGQMEENLEACEAGPLPGSVVAAFETLWARYKGHGYSEMYCV</sequence>
<reference evidence="4" key="1">
    <citation type="journal article" date="2012" name="PLoS Genet.">
        <title>The genomes of the fungal plant pathogens Cladosporium fulvum and Dothistroma septosporum reveal adaptation to different hosts and lifestyles but also signatures of common ancestry.</title>
        <authorList>
            <person name="de Wit P.J.G.M."/>
            <person name="van der Burgt A."/>
            <person name="Oekmen B."/>
            <person name="Stergiopoulos I."/>
            <person name="Abd-Elsalam K.A."/>
            <person name="Aerts A.L."/>
            <person name="Bahkali A.H."/>
            <person name="Beenen H.G."/>
            <person name="Chettri P."/>
            <person name="Cox M.P."/>
            <person name="Datema E."/>
            <person name="de Vries R.P."/>
            <person name="Dhillon B."/>
            <person name="Ganley A.R."/>
            <person name="Griffiths S.A."/>
            <person name="Guo Y."/>
            <person name="Hamelin R.C."/>
            <person name="Henrissat B."/>
            <person name="Kabir M.S."/>
            <person name="Jashni M.K."/>
            <person name="Kema G."/>
            <person name="Klaubauf S."/>
            <person name="Lapidus A."/>
            <person name="Levasseur A."/>
            <person name="Lindquist E."/>
            <person name="Mehrabi R."/>
            <person name="Ohm R.A."/>
            <person name="Owen T.J."/>
            <person name="Salamov A."/>
            <person name="Schwelm A."/>
            <person name="Schijlen E."/>
            <person name="Sun H."/>
            <person name="van den Burg H.A."/>
            <person name="van Ham R.C.H.J."/>
            <person name="Zhang S."/>
            <person name="Goodwin S.B."/>
            <person name="Grigoriev I.V."/>
            <person name="Collemare J."/>
            <person name="Bradshaw R.E."/>
        </authorList>
    </citation>
    <scope>NUCLEOTIDE SEQUENCE [LARGE SCALE GENOMIC DNA]</scope>
    <source>
        <strain evidence="4">NZE10 / CBS 128990</strain>
    </source>
</reference>
<dbReference type="InterPro" id="IPR050523">
    <property type="entry name" value="AKR_Detox_Biosynth"/>
</dbReference>
<organism evidence="3 4">
    <name type="scientific">Dothistroma septosporum (strain NZE10 / CBS 128990)</name>
    <name type="common">Red band needle blight fungus</name>
    <name type="synonym">Mycosphaerella pini</name>
    <dbReference type="NCBI Taxonomy" id="675120"/>
    <lineage>
        <taxon>Eukaryota</taxon>
        <taxon>Fungi</taxon>
        <taxon>Dikarya</taxon>
        <taxon>Ascomycota</taxon>
        <taxon>Pezizomycotina</taxon>
        <taxon>Dothideomycetes</taxon>
        <taxon>Dothideomycetidae</taxon>
        <taxon>Mycosphaerellales</taxon>
        <taxon>Mycosphaerellaceae</taxon>
        <taxon>Dothistroma</taxon>
    </lineage>
</organism>
<reference evidence="3 4" key="2">
    <citation type="journal article" date="2012" name="PLoS Pathog.">
        <title>Diverse lifestyles and strategies of plant pathogenesis encoded in the genomes of eighteen Dothideomycetes fungi.</title>
        <authorList>
            <person name="Ohm R.A."/>
            <person name="Feau N."/>
            <person name="Henrissat B."/>
            <person name="Schoch C.L."/>
            <person name="Horwitz B.A."/>
            <person name="Barry K.W."/>
            <person name="Condon B.J."/>
            <person name="Copeland A.C."/>
            <person name="Dhillon B."/>
            <person name="Glaser F."/>
            <person name="Hesse C.N."/>
            <person name="Kosti I."/>
            <person name="LaButti K."/>
            <person name="Lindquist E.A."/>
            <person name="Lucas S."/>
            <person name="Salamov A.A."/>
            <person name="Bradshaw R.E."/>
            <person name="Ciuffetti L."/>
            <person name="Hamelin R.C."/>
            <person name="Kema G.H.J."/>
            <person name="Lawrence C."/>
            <person name="Scott J.A."/>
            <person name="Spatafora J.W."/>
            <person name="Turgeon B.G."/>
            <person name="de Wit P.J.G.M."/>
            <person name="Zhong S."/>
            <person name="Goodwin S.B."/>
            <person name="Grigoriev I.V."/>
        </authorList>
    </citation>
    <scope>NUCLEOTIDE SEQUENCE [LARGE SCALE GENOMIC DNA]</scope>
    <source>
        <strain evidence="4">NZE10 / CBS 128990</strain>
    </source>
</reference>
<evidence type="ECO:0000256" key="1">
    <source>
        <dbReference type="ARBA" id="ARBA00023002"/>
    </source>
</evidence>
<dbReference type="STRING" id="675120.N1Q291"/>
<dbReference type="eggNOG" id="ENOG502SMNT">
    <property type="taxonomic scope" value="Eukaryota"/>
</dbReference>
<protein>
    <recommendedName>
        <fullName evidence="2">NADP-dependent oxidoreductase domain-containing protein</fullName>
    </recommendedName>
</protein>
<dbReference type="Pfam" id="PF00248">
    <property type="entry name" value="Aldo_ket_red"/>
    <property type="match status" value="1"/>
</dbReference>
<dbReference type="Proteomes" id="UP000016933">
    <property type="component" value="Unassembled WGS sequence"/>
</dbReference>
<dbReference type="InterPro" id="IPR036812">
    <property type="entry name" value="NAD(P)_OxRdtase_dom_sf"/>
</dbReference>
<dbReference type="Gene3D" id="3.20.20.100">
    <property type="entry name" value="NADP-dependent oxidoreductase domain"/>
    <property type="match status" value="1"/>
</dbReference>
<evidence type="ECO:0000259" key="2">
    <source>
        <dbReference type="Pfam" id="PF00248"/>
    </source>
</evidence>
<dbReference type="CDD" id="cd19075">
    <property type="entry name" value="AKR_AKR7A1-5"/>
    <property type="match status" value="1"/>
</dbReference>
<dbReference type="PANTHER" id="PTHR43364">
    <property type="entry name" value="NADH-SPECIFIC METHYLGLYOXAL REDUCTASE-RELATED"/>
    <property type="match status" value="1"/>
</dbReference>
<evidence type="ECO:0000313" key="4">
    <source>
        <dbReference type="Proteomes" id="UP000016933"/>
    </source>
</evidence>
<dbReference type="AlphaFoldDB" id="N1Q291"/>
<gene>
    <name evidence="3" type="ORF">DOTSEDRAFT_68219</name>
</gene>
<dbReference type="SUPFAM" id="SSF51430">
    <property type="entry name" value="NAD(P)-linked oxidoreductase"/>
    <property type="match status" value="1"/>
</dbReference>
<name>N1Q291_DOTSN</name>